<evidence type="ECO:0000313" key="3">
    <source>
        <dbReference type="Proteomes" id="UP000265515"/>
    </source>
</evidence>
<accession>A0A388LDK2</accession>
<dbReference type="EMBL" id="BFEA01000344">
    <property type="protein sequence ID" value="GBG80381.1"/>
    <property type="molecule type" value="Genomic_DNA"/>
</dbReference>
<reference evidence="2 3" key="1">
    <citation type="journal article" date="2018" name="Cell">
        <title>The Chara Genome: Secondary Complexity and Implications for Plant Terrestrialization.</title>
        <authorList>
            <person name="Nishiyama T."/>
            <person name="Sakayama H."/>
            <person name="Vries J.D."/>
            <person name="Buschmann H."/>
            <person name="Saint-Marcoux D."/>
            <person name="Ullrich K.K."/>
            <person name="Haas F.B."/>
            <person name="Vanderstraeten L."/>
            <person name="Becker D."/>
            <person name="Lang D."/>
            <person name="Vosolsobe S."/>
            <person name="Rombauts S."/>
            <person name="Wilhelmsson P.K.I."/>
            <person name="Janitza P."/>
            <person name="Kern R."/>
            <person name="Heyl A."/>
            <person name="Rumpler F."/>
            <person name="Villalobos L.I.A.C."/>
            <person name="Clay J.M."/>
            <person name="Skokan R."/>
            <person name="Toyoda A."/>
            <person name="Suzuki Y."/>
            <person name="Kagoshima H."/>
            <person name="Schijlen E."/>
            <person name="Tajeshwar N."/>
            <person name="Catarino B."/>
            <person name="Hetherington A.J."/>
            <person name="Saltykova A."/>
            <person name="Bonnot C."/>
            <person name="Breuninger H."/>
            <person name="Symeonidi A."/>
            <person name="Radhakrishnan G.V."/>
            <person name="Van Nieuwerburgh F."/>
            <person name="Deforce D."/>
            <person name="Chang C."/>
            <person name="Karol K.G."/>
            <person name="Hedrich R."/>
            <person name="Ulvskov P."/>
            <person name="Glockner G."/>
            <person name="Delwiche C.F."/>
            <person name="Petrasek J."/>
            <person name="Van de Peer Y."/>
            <person name="Friml J."/>
            <person name="Beilby M."/>
            <person name="Dolan L."/>
            <person name="Kohara Y."/>
            <person name="Sugano S."/>
            <person name="Fujiyama A."/>
            <person name="Delaux P.-M."/>
            <person name="Quint M."/>
            <person name="TheiBen G."/>
            <person name="Hagemann M."/>
            <person name="Harholt J."/>
            <person name="Dunand C."/>
            <person name="Zachgo S."/>
            <person name="Langdale J."/>
            <person name="Maumus F."/>
            <person name="Straeten D.V.D."/>
            <person name="Gould S.B."/>
            <person name="Rensing S.A."/>
        </authorList>
    </citation>
    <scope>NUCLEOTIDE SEQUENCE [LARGE SCALE GENOMIC DNA]</scope>
    <source>
        <strain evidence="2 3">S276</strain>
    </source>
</reference>
<name>A0A388LDK2_CHABU</name>
<feature type="compositionally biased region" description="Basic and acidic residues" evidence="1">
    <location>
        <begin position="8"/>
        <end position="28"/>
    </location>
</feature>
<protein>
    <submittedName>
        <fullName evidence="2">Uncharacterized protein</fullName>
    </submittedName>
</protein>
<dbReference type="Proteomes" id="UP000265515">
    <property type="component" value="Unassembled WGS sequence"/>
</dbReference>
<evidence type="ECO:0000256" key="1">
    <source>
        <dbReference type="SAM" id="MobiDB-lite"/>
    </source>
</evidence>
<sequence>MPCTPSSHRVERESEGARNAREGTEGRLRFGNSAPAGTRKKRGYPNSQCLTVDYEDRRPETKQQCNWDLVPGVPEATKSAHCEE</sequence>
<comment type="caution">
    <text evidence="2">The sequence shown here is derived from an EMBL/GenBank/DDBJ whole genome shotgun (WGS) entry which is preliminary data.</text>
</comment>
<keyword evidence="3" id="KW-1185">Reference proteome</keyword>
<evidence type="ECO:0000313" key="2">
    <source>
        <dbReference type="EMBL" id="GBG80381.1"/>
    </source>
</evidence>
<proteinExistence type="predicted"/>
<feature type="region of interest" description="Disordered" evidence="1">
    <location>
        <begin position="1"/>
        <end position="63"/>
    </location>
</feature>
<dbReference type="Gramene" id="GBG80381">
    <property type="protein sequence ID" value="GBG80381"/>
    <property type="gene ID" value="CBR_g30749"/>
</dbReference>
<dbReference type="AlphaFoldDB" id="A0A388LDK2"/>
<organism evidence="2 3">
    <name type="scientific">Chara braunii</name>
    <name type="common">Braun's stonewort</name>
    <dbReference type="NCBI Taxonomy" id="69332"/>
    <lineage>
        <taxon>Eukaryota</taxon>
        <taxon>Viridiplantae</taxon>
        <taxon>Streptophyta</taxon>
        <taxon>Charophyceae</taxon>
        <taxon>Charales</taxon>
        <taxon>Characeae</taxon>
        <taxon>Chara</taxon>
    </lineage>
</organism>
<gene>
    <name evidence="2" type="ORF">CBR_g30749</name>
</gene>